<dbReference type="Gene3D" id="2.60.120.380">
    <property type="match status" value="1"/>
</dbReference>
<dbReference type="CDD" id="cd03145">
    <property type="entry name" value="GAT1_cyanophycinase"/>
    <property type="match status" value="1"/>
</dbReference>
<dbReference type="PANTHER" id="PTHR36175">
    <property type="entry name" value="CYANOPHYCINASE"/>
    <property type="match status" value="1"/>
</dbReference>
<dbReference type="AlphaFoldDB" id="A0A545THJ5"/>
<proteinExistence type="inferred from homology"/>
<dbReference type="Gene3D" id="3.40.50.880">
    <property type="match status" value="1"/>
</dbReference>
<protein>
    <submittedName>
        <fullName evidence="6">Cyanophycinase</fullName>
    </submittedName>
</protein>
<keyword evidence="4" id="KW-0720">Serine protease</keyword>
<accession>A0A545THJ5</accession>
<keyword evidence="7" id="KW-1185">Reference proteome</keyword>
<dbReference type="InterPro" id="IPR029062">
    <property type="entry name" value="Class_I_gatase-like"/>
</dbReference>
<evidence type="ECO:0000256" key="2">
    <source>
        <dbReference type="ARBA" id="ARBA00022670"/>
    </source>
</evidence>
<evidence type="ECO:0000313" key="7">
    <source>
        <dbReference type="Proteomes" id="UP000317839"/>
    </source>
</evidence>
<dbReference type="RefSeq" id="WP_142887981.1">
    <property type="nucleotide sequence ID" value="NZ_VIKR01000001.1"/>
</dbReference>
<evidence type="ECO:0000313" key="6">
    <source>
        <dbReference type="EMBL" id="TQV76621.1"/>
    </source>
</evidence>
<keyword evidence="2" id="KW-0645">Protease</keyword>
<dbReference type="PANTHER" id="PTHR36175:SF1">
    <property type="entry name" value="CYANOPHYCINASE"/>
    <property type="match status" value="1"/>
</dbReference>
<dbReference type="SUPFAM" id="SSF52317">
    <property type="entry name" value="Class I glutamine amidotransferase-like"/>
    <property type="match status" value="1"/>
</dbReference>
<dbReference type="Proteomes" id="UP000317839">
    <property type="component" value="Unassembled WGS sequence"/>
</dbReference>
<feature type="signal peptide" evidence="5">
    <location>
        <begin position="1"/>
        <end position="23"/>
    </location>
</feature>
<name>A0A545THJ5_9GAMM</name>
<keyword evidence="5" id="KW-0732">Signal</keyword>
<dbReference type="SUPFAM" id="SSF89260">
    <property type="entry name" value="Collagen-binding domain"/>
    <property type="match status" value="1"/>
</dbReference>
<gene>
    <name evidence="6" type="ORF">FLL45_01290</name>
</gene>
<keyword evidence="3" id="KW-0378">Hydrolase</keyword>
<dbReference type="Pfam" id="PF03575">
    <property type="entry name" value="Peptidase_S51"/>
    <property type="match status" value="1"/>
</dbReference>
<sequence length="461" mass="50268">MKIISSSLLLVLMVCVKPSSVKACITSESTNNNTLSSAEGPLCDNQNLSASINNRRDVDWYYFDALDGNISISLNHHSRDDFDWALFNNQGTQLTAATSSNVPETGSYTITNSSRYYLQVTRYRGSGWYDLLVDYNANDSGGGNDCGYGPRPAKPGSLKNWLSVAPGQSDQDICISLNEPAVLLMGGNFDVDEAFSLRVKPLMEGGDVVVLRTSGSDGYNDVLLERTNANSVETLIVDSRNKANSDYVEWAIKSAEFIWIAGGDQSDYLNQWKGTLVESALNHVIQKGGILGGTSAGNAIQGQFVYDPDGVPGIYSAEAVSDACHPYLNISTFLSTHFMKNIVTDTHFAERDRMGRLAVFMADIGSPITGVGVDEDTSIFIRADGTSVVDGDNAVYVLQEDSNSQLTRFSCSAPVIYENIRRFKLTAGDTFNFNTGNSSQPYIYLSIDGRDNNFYTPSTPY</sequence>
<comment type="similarity">
    <text evidence="1">Belongs to the peptidase S51 family.</text>
</comment>
<organism evidence="6 7">
    <name type="scientific">Aliikangiella marina</name>
    <dbReference type="NCBI Taxonomy" id="1712262"/>
    <lineage>
        <taxon>Bacteria</taxon>
        <taxon>Pseudomonadati</taxon>
        <taxon>Pseudomonadota</taxon>
        <taxon>Gammaproteobacteria</taxon>
        <taxon>Oceanospirillales</taxon>
        <taxon>Pleioneaceae</taxon>
        <taxon>Aliikangiella</taxon>
    </lineage>
</organism>
<dbReference type="EMBL" id="VIKR01000001">
    <property type="protein sequence ID" value="TQV76621.1"/>
    <property type="molecule type" value="Genomic_DNA"/>
</dbReference>
<evidence type="ECO:0000256" key="1">
    <source>
        <dbReference type="ARBA" id="ARBA00006534"/>
    </source>
</evidence>
<dbReference type="GO" id="GO:0006508">
    <property type="term" value="P:proteolysis"/>
    <property type="evidence" value="ECO:0007669"/>
    <property type="project" value="UniProtKB-KW"/>
</dbReference>
<dbReference type="InterPro" id="IPR005320">
    <property type="entry name" value="Peptidase_S51"/>
</dbReference>
<evidence type="ECO:0000256" key="3">
    <source>
        <dbReference type="ARBA" id="ARBA00022801"/>
    </source>
</evidence>
<comment type="caution">
    <text evidence="6">The sequence shown here is derived from an EMBL/GenBank/DDBJ whole genome shotgun (WGS) entry which is preliminary data.</text>
</comment>
<evidence type="ECO:0000256" key="5">
    <source>
        <dbReference type="SAM" id="SignalP"/>
    </source>
</evidence>
<reference evidence="6 7" key="1">
    <citation type="submission" date="2019-06" db="EMBL/GenBank/DDBJ databases">
        <title>Draft genome of Aliikangiella marina GYP-15.</title>
        <authorList>
            <person name="Wang G."/>
        </authorList>
    </citation>
    <scope>NUCLEOTIDE SEQUENCE [LARGE SCALE GENOMIC DNA]</scope>
    <source>
        <strain evidence="6 7">GYP-15</strain>
    </source>
</reference>
<dbReference type="OrthoDB" id="9799980at2"/>
<feature type="chain" id="PRO_5022221525" evidence="5">
    <location>
        <begin position="24"/>
        <end position="461"/>
    </location>
</feature>
<dbReference type="GO" id="GO:0008236">
    <property type="term" value="F:serine-type peptidase activity"/>
    <property type="evidence" value="ECO:0007669"/>
    <property type="project" value="UniProtKB-KW"/>
</dbReference>
<evidence type="ECO:0000256" key="4">
    <source>
        <dbReference type="ARBA" id="ARBA00022825"/>
    </source>
</evidence>